<protein>
    <recommendedName>
        <fullName evidence="3">Lipoprotein</fullName>
    </recommendedName>
</protein>
<comment type="caution">
    <text evidence="1">The sequence shown here is derived from an EMBL/GenBank/DDBJ whole genome shotgun (WGS) entry which is preliminary data.</text>
</comment>
<evidence type="ECO:0008006" key="3">
    <source>
        <dbReference type="Google" id="ProtNLM"/>
    </source>
</evidence>
<organism evidence="1 2">
    <name type="scientific">Candidatus Caccalectryoclostridium excrementigallinarum</name>
    <dbReference type="NCBI Taxonomy" id="2840710"/>
    <lineage>
        <taxon>Bacteria</taxon>
        <taxon>Bacillati</taxon>
        <taxon>Bacillota</taxon>
        <taxon>Clostridia</taxon>
        <taxon>Christensenellales</taxon>
        <taxon>Christensenellaceae</taxon>
        <taxon>Christensenellaceae incertae sedis</taxon>
        <taxon>Candidatus Caccalectryoclostridium</taxon>
    </lineage>
</organism>
<dbReference type="AlphaFoldDB" id="A0A9D1ML83"/>
<dbReference type="Proteomes" id="UP000824145">
    <property type="component" value="Unassembled WGS sequence"/>
</dbReference>
<evidence type="ECO:0000313" key="2">
    <source>
        <dbReference type="Proteomes" id="UP000824145"/>
    </source>
</evidence>
<accession>A0A9D1ML83</accession>
<gene>
    <name evidence="1" type="ORF">IAB07_01020</name>
</gene>
<dbReference type="PROSITE" id="PS51257">
    <property type="entry name" value="PROKAR_LIPOPROTEIN"/>
    <property type="match status" value="1"/>
</dbReference>
<reference evidence="1" key="1">
    <citation type="submission" date="2020-10" db="EMBL/GenBank/DDBJ databases">
        <authorList>
            <person name="Gilroy R."/>
        </authorList>
    </citation>
    <scope>NUCLEOTIDE SEQUENCE</scope>
    <source>
        <strain evidence="1">9366</strain>
    </source>
</reference>
<name>A0A9D1ML83_9FIRM</name>
<evidence type="ECO:0000313" key="1">
    <source>
        <dbReference type="EMBL" id="HIU62336.1"/>
    </source>
</evidence>
<reference evidence="1" key="2">
    <citation type="journal article" date="2021" name="PeerJ">
        <title>Extensive microbial diversity within the chicken gut microbiome revealed by metagenomics and culture.</title>
        <authorList>
            <person name="Gilroy R."/>
            <person name="Ravi A."/>
            <person name="Getino M."/>
            <person name="Pursley I."/>
            <person name="Horton D.L."/>
            <person name="Alikhan N.F."/>
            <person name="Baker D."/>
            <person name="Gharbi K."/>
            <person name="Hall N."/>
            <person name="Watson M."/>
            <person name="Adriaenssens E.M."/>
            <person name="Foster-Nyarko E."/>
            <person name="Jarju S."/>
            <person name="Secka A."/>
            <person name="Antonio M."/>
            <person name="Oren A."/>
            <person name="Chaudhuri R.R."/>
            <person name="La Ragione R."/>
            <person name="Hildebrand F."/>
            <person name="Pallen M.J."/>
        </authorList>
    </citation>
    <scope>NUCLEOTIDE SEQUENCE</scope>
    <source>
        <strain evidence="1">9366</strain>
    </source>
</reference>
<proteinExistence type="predicted"/>
<dbReference type="EMBL" id="DVNJ01000002">
    <property type="protein sequence ID" value="HIU62336.1"/>
    <property type="molecule type" value="Genomic_DNA"/>
</dbReference>
<sequence>MTRVREKFFAFLLLTALLFGICAFGACYEGIPYEREECDYQTITSADQLFKMKETGAYRLAADIDLRGKNWTPRAVAAFDGGGKRDKYFALRDDELRSLRTWNKKRWLKSGCDDLLAQARAIVAAERRSYAARGVPLKYLD</sequence>